<comment type="caution">
    <text evidence="5">The sequence shown here is derived from an EMBL/GenBank/DDBJ whole genome shotgun (WGS) entry which is preliminary data.</text>
</comment>
<accession>A0ABQ7E7G9</accession>
<evidence type="ECO:0000256" key="1">
    <source>
        <dbReference type="ARBA" id="ARBA00005234"/>
    </source>
</evidence>
<evidence type="ECO:0000256" key="3">
    <source>
        <dbReference type="ARBA" id="ARBA00022801"/>
    </source>
</evidence>
<keyword evidence="6" id="KW-1185">Reference proteome</keyword>
<keyword evidence="2" id="KW-0645">Protease</keyword>
<dbReference type="InterPro" id="IPR003653">
    <property type="entry name" value="Peptidase_C48_C"/>
</dbReference>
<dbReference type="EMBL" id="QGKV02000299">
    <property type="protein sequence ID" value="KAF3592909.1"/>
    <property type="molecule type" value="Genomic_DNA"/>
</dbReference>
<protein>
    <recommendedName>
        <fullName evidence="4">Ubiquitin-like protease family profile domain-containing protein</fullName>
    </recommendedName>
</protein>
<dbReference type="InterPro" id="IPR038765">
    <property type="entry name" value="Papain-like_cys_pep_sf"/>
</dbReference>
<proteinExistence type="inferred from homology"/>
<organism evidence="5 6">
    <name type="scientific">Brassica cretica</name>
    <name type="common">Mustard</name>
    <dbReference type="NCBI Taxonomy" id="69181"/>
    <lineage>
        <taxon>Eukaryota</taxon>
        <taxon>Viridiplantae</taxon>
        <taxon>Streptophyta</taxon>
        <taxon>Embryophyta</taxon>
        <taxon>Tracheophyta</taxon>
        <taxon>Spermatophyta</taxon>
        <taxon>Magnoliopsida</taxon>
        <taxon>eudicotyledons</taxon>
        <taxon>Gunneridae</taxon>
        <taxon>Pentapetalae</taxon>
        <taxon>rosids</taxon>
        <taxon>malvids</taxon>
        <taxon>Brassicales</taxon>
        <taxon>Brassicaceae</taxon>
        <taxon>Brassiceae</taxon>
        <taxon>Brassica</taxon>
    </lineage>
</organism>
<gene>
    <name evidence="5" type="ORF">DY000_02022719</name>
</gene>
<sequence length="156" mass="17933">MFDLYFTRLIQSSWATFSEAEDKLHFDWGKNLASYVTGKTKGKNLKFKLGGDVDMVYAPMMWGADHWYVGHIFHHAKEGHIYYSWSRVGGIYNYGRTGDCGTCAAKFIEMHANGDGKEEMSLITDKIVDIFREKYAMDCYEEFVGDFRVANEGSMK</sequence>
<keyword evidence="3" id="KW-0378">Hydrolase</keyword>
<dbReference type="PROSITE" id="PS50600">
    <property type="entry name" value="ULP_PROTEASE"/>
    <property type="match status" value="1"/>
</dbReference>
<evidence type="ECO:0000259" key="4">
    <source>
        <dbReference type="PROSITE" id="PS50600"/>
    </source>
</evidence>
<dbReference type="Pfam" id="PF02902">
    <property type="entry name" value="Peptidase_C48"/>
    <property type="match status" value="2"/>
</dbReference>
<feature type="domain" description="Ubiquitin-like protease family profile" evidence="4">
    <location>
        <begin position="1"/>
        <end position="111"/>
    </location>
</feature>
<comment type="similarity">
    <text evidence="1">Belongs to the peptidase C48 family.</text>
</comment>
<dbReference type="SUPFAM" id="SSF54001">
    <property type="entry name" value="Cysteine proteinases"/>
    <property type="match status" value="1"/>
</dbReference>
<evidence type="ECO:0000313" key="5">
    <source>
        <dbReference type="EMBL" id="KAF3592909.1"/>
    </source>
</evidence>
<name>A0ABQ7E7G9_BRACR</name>
<evidence type="ECO:0000313" key="6">
    <source>
        <dbReference type="Proteomes" id="UP000266723"/>
    </source>
</evidence>
<dbReference type="Proteomes" id="UP000266723">
    <property type="component" value="Unassembled WGS sequence"/>
</dbReference>
<reference evidence="5 6" key="1">
    <citation type="journal article" date="2020" name="BMC Genomics">
        <title>Intraspecific diversification of the crop wild relative Brassica cretica Lam. using demographic model selection.</title>
        <authorList>
            <person name="Kioukis A."/>
            <person name="Michalopoulou V.A."/>
            <person name="Briers L."/>
            <person name="Pirintsos S."/>
            <person name="Studholme D.J."/>
            <person name="Pavlidis P."/>
            <person name="Sarris P.F."/>
        </authorList>
    </citation>
    <scope>NUCLEOTIDE SEQUENCE [LARGE SCALE GENOMIC DNA]</scope>
    <source>
        <strain evidence="6">cv. PFS-1207/04</strain>
    </source>
</reference>
<evidence type="ECO:0000256" key="2">
    <source>
        <dbReference type="ARBA" id="ARBA00022670"/>
    </source>
</evidence>